<organism evidence="3">
    <name type="scientific">hydrothermal vent metagenome</name>
    <dbReference type="NCBI Taxonomy" id="652676"/>
    <lineage>
        <taxon>unclassified sequences</taxon>
        <taxon>metagenomes</taxon>
        <taxon>ecological metagenomes</taxon>
    </lineage>
</organism>
<evidence type="ECO:0000256" key="1">
    <source>
        <dbReference type="SAM" id="Phobius"/>
    </source>
</evidence>
<accession>A0A3B0TPV6</accession>
<dbReference type="Pfam" id="PF04235">
    <property type="entry name" value="DUF418"/>
    <property type="match status" value="1"/>
</dbReference>
<feature type="transmembrane region" description="Helical" evidence="1">
    <location>
        <begin position="219"/>
        <end position="239"/>
    </location>
</feature>
<feature type="transmembrane region" description="Helical" evidence="1">
    <location>
        <begin position="31"/>
        <end position="49"/>
    </location>
</feature>
<keyword evidence="1" id="KW-1133">Transmembrane helix</keyword>
<feature type="non-terminal residue" evidence="3">
    <location>
        <position position="1"/>
    </location>
</feature>
<keyword evidence="1" id="KW-0472">Membrane</keyword>
<feature type="transmembrane region" description="Helical" evidence="1">
    <location>
        <begin position="61"/>
        <end position="83"/>
    </location>
</feature>
<evidence type="ECO:0000313" key="3">
    <source>
        <dbReference type="EMBL" id="VAW19978.1"/>
    </source>
</evidence>
<reference evidence="3" key="1">
    <citation type="submission" date="2018-06" db="EMBL/GenBank/DDBJ databases">
        <authorList>
            <person name="Zhirakovskaya E."/>
        </authorList>
    </citation>
    <scope>NUCLEOTIDE SEQUENCE</scope>
</reference>
<keyword evidence="1" id="KW-0812">Transmembrane</keyword>
<feature type="transmembrane region" description="Helical" evidence="1">
    <location>
        <begin position="140"/>
        <end position="159"/>
    </location>
</feature>
<protein>
    <recommendedName>
        <fullName evidence="2">DUF418 domain-containing protein</fullName>
    </recommendedName>
</protein>
<feature type="transmembrane region" description="Helical" evidence="1">
    <location>
        <begin position="259"/>
        <end position="281"/>
    </location>
</feature>
<dbReference type="InterPro" id="IPR007349">
    <property type="entry name" value="DUF418"/>
</dbReference>
<dbReference type="EMBL" id="UOEQ01000247">
    <property type="protein sequence ID" value="VAW19978.1"/>
    <property type="molecule type" value="Genomic_DNA"/>
</dbReference>
<dbReference type="PANTHER" id="PTHR30590">
    <property type="entry name" value="INNER MEMBRANE PROTEIN"/>
    <property type="match status" value="1"/>
</dbReference>
<name>A0A3B0TPV6_9ZZZZ</name>
<dbReference type="AlphaFoldDB" id="A0A3B0TPV6"/>
<feature type="transmembrane region" description="Helical" evidence="1">
    <location>
        <begin position="103"/>
        <end position="133"/>
    </location>
</feature>
<dbReference type="InterPro" id="IPR052529">
    <property type="entry name" value="Bact_Transport_Assoc"/>
</dbReference>
<feature type="transmembrane region" description="Helical" evidence="1">
    <location>
        <begin position="329"/>
        <end position="352"/>
    </location>
</feature>
<feature type="transmembrane region" description="Helical" evidence="1">
    <location>
        <begin position="302"/>
        <end position="323"/>
    </location>
</feature>
<feature type="transmembrane region" description="Helical" evidence="1">
    <location>
        <begin position="185"/>
        <end position="207"/>
    </location>
</feature>
<proteinExistence type="predicted"/>
<gene>
    <name evidence="3" type="ORF">MNBD_ALPHA11-1818</name>
</gene>
<dbReference type="PANTHER" id="PTHR30590:SF3">
    <property type="entry name" value="HYPOTHETICAL MEMBRANE SPANNING PROTEIN"/>
    <property type="match status" value="1"/>
</dbReference>
<sequence length="366" mass="40244">KKFNNFWMGKFLQQNNFIKPDKPVRLYGLDLARFLAFAGMVFVNFKVVMGAETGAIWAQSFLGFLEGKAAATFVILAGIGLGIGAGRNAENSFNLVILKRAGFLFVIGMLNALIFPADILHYYALYFVFGLLLIRQPVKVIAGVALLLPFIFLLLAAIFDYEAGWNWKTLDYAGFWSFEGFFRNLLFNGFHPLVPWMSFLLLGFILARLKLAQKRTHNMLMLTGAVALGLAYLLSGFLSGLDPELAEISGVVPMPPMPLYMLAGSGAGVLVIGICLAVLSAGVHGRVFSWLKIFITTGRQALSLYIFHIFIGMGILEAFGLLGGLNSQIAVFAAGLFIIASIIYATIWARYFKGGPFELLMRRMTG</sequence>
<feature type="domain" description="DUF418" evidence="2">
    <location>
        <begin position="218"/>
        <end position="365"/>
    </location>
</feature>
<evidence type="ECO:0000259" key="2">
    <source>
        <dbReference type="Pfam" id="PF04235"/>
    </source>
</evidence>